<organism evidence="1 2">
    <name type="scientific">Bacillus cytotoxicus</name>
    <dbReference type="NCBI Taxonomy" id="580165"/>
    <lineage>
        <taxon>Bacteria</taxon>
        <taxon>Bacillati</taxon>
        <taxon>Bacillota</taxon>
        <taxon>Bacilli</taxon>
        <taxon>Bacillales</taxon>
        <taxon>Bacillaceae</taxon>
        <taxon>Bacillus</taxon>
        <taxon>Bacillus cereus group</taxon>
    </lineage>
</organism>
<proteinExistence type="predicted"/>
<evidence type="ECO:0000313" key="1">
    <source>
        <dbReference type="EMBL" id="SCL92789.1"/>
    </source>
</evidence>
<accession>A0AAX2CGX6</accession>
<comment type="caution">
    <text evidence="1">The sequence shown here is derived from an EMBL/GenBank/DDBJ whole genome shotgun (WGS) entry which is preliminary data.</text>
</comment>
<dbReference type="AlphaFoldDB" id="A0AAX2CGX6"/>
<dbReference type="Proteomes" id="UP000242164">
    <property type="component" value="Unassembled WGS sequence"/>
</dbReference>
<reference evidence="1 2" key="1">
    <citation type="submission" date="2016-08" db="EMBL/GenBank/DDBJ databases">
        <authorList>
            <person name="Loux V."/>
            <person name="Rue O."/>
        </authorList>
    </citation>
    <scope>NUCLEOTIDE SEQUENCE [LARGE SCALE GENOMIC DNA]</scope>
    <source>
        <strain evidence="1 2">AFSSA_08CEB44bac</strain>
    </source>
</reference>
<name>A0AAX2CGX6_9BACI</name>
<protein>
    <submittedName>
        <fullName evidence="1">Uncharacterized protein</fullName>
    </submittedName>
</protein>
<dbReference type="EMBL" id="FMIK01000024">
    <property type="protein sequence ID" value="SCL92789.1"/>
    <property type="molecule type" value="Genomic_DNA"/>
</dbReference>
<sequence length="29" mass="3260">MVSLSLANEKLLIDEPLQVKAKVTMNVFK</sequence>
<evidence type="ECO:0000313" key="2">
    <source>
        <dbReference type="Proteomes" id="UP000242164"/>
    </source>
</evidence>
<gene>
    <name evidence="1" type="ORF">BCB44BAC_02123</name>
</gene>